<evidence type="ECO:0000313" key="2">
    <source>
        <dbReference type="Proteomes" id="UP000499080"/>
    </source>
</evidence>
<evidence type="ECO:0000313" key="1">
    <source>
        <dbReference type="EMBL" id="GBM20584.1"/>
    </source>
</evidence>
<name>A0A4Y2DY61_ARAVE</name>
<sequence>MWTVTVDGQLVAKCRGSPLPHRHNDCVMVIERFNLLTEYDKMLQWETKVNSPVNRLRKQGKEAMVNWITSLVQGDGNSWFGIGNFWHDIMDKSSCFATSEVRRLNNRTEKKSDDCRFLGVGPTALL</sequence>
<comment type="caution">
    <text evidence="1">The sequence shown here is derived from an EMBL/GenBank/DDBJ whole genome shotgun (WGS) entry which is preliminary data.</text>
</comment>
<keyword evidence="2" id="KW-1185">Reference proteome</keyword>
<protein>
    <submittedName>
        <fullName evidence="1">Uncharacterized protein</fullName>
    </submittedName>
</protein>
<reference evidence="1 2" key="1">
    <citation type="journal article" date="2019" name="Sci. Rep.">
        <title>Orb-weaving spider Araneus ventricosus genome elucidates the spidroin gene catalogue.</title>
        <authorList>
            <person name="Kono N."/>
            <person name="Nakamura H."/>
            <person name="Ohtoshi R."/>
            <person name="Moran D.A.P."/>
            <person name="Shinohara A."/>
            <person name="Yoshida Y."/>
            <person name="Fujiwara M."/>
            <person name="Mori M."/>
            <person name="Tomita M."/>
            <person name="Arakawa K."/>
        </authorList>
    </citation>
    <scope>NUCLEOTIDE SEQUENCE [LARGE SCALE GENOMIC DNA]</scope>
</reference>
<accession>A0A4Y2DY61</accession>
<proteinExistence type="predicted"/>
<gene>
    <name evidence="1" type="ORF">AVEN_261705_1</name>
</gene>
<dbReference type="AlphaFoldDB" id="A0A4Y2DY61"/>
<organism evidence="1 2">
    <name type="scientific">Araneus ventricosus</name>
    <name type="common">Orbweaver spider</name>
    <name type="synonym">Epeira ventricosa</name>
    <dbReference type="NCBI Taxonomy" id="182803"/>
    <lineage>
        <taxon>Eukaryota</taxon>
        <taxon>Metazoa</taxon>
        <taxon>Ecdysozoa</taxon>
        <taxon>Arthropoda</taxon>
        <taxon>Chelicerata</taxon>
        <taxon>Arachnida</taxon>
        <taxon>Araneae</taxon>
        <taxon>Araneomorphae</taxon>
        <taxon>Entelegynae</taxon>
        <taxon>Araneoidea</taxon>
        <taxon>Araneidae</taxon>
        <taxon>Araneus</taxon>
    </lineage>
</organism>
<dbReference type="EMBL" id="BGPR01000444">
    <property type="protein sequence ID" value="GBM20584.1"/>
    <property type="molecule type" value="Genomic_DNA"/>
</dbReference>
<dbReference type="Proteomes" id="UP000499080">
    <property type="component" value="Unassembled WGS sequence"/>
</dbReference>